<protein>
    <submittedName>
        <fullName evidence="1">Uncharacterized protein</fullName>
    </submittedName>
</protein>
<name>A0AAD6AS86_9TELE</name>
<feature type="non-terminal residue" evidence="1">
    <location>
        <position position="1"/>
    </location>
</feature>
<gene>
    <name evidence="1" type="ORF">JOQ06_018714</name>
</gene>
<proteinExistence type="predicted"/>
<feature type="non-terminal residue" evidence="1">
    <location>
        <position position="147"/>
    </location>
</feature>
<evidence type="ECO:0000313" key="1">
    <source>
        <dbReference type="EMBL" id="KAJ4929692.1"/>
    </source>
</evidence>
<reference evidence="1" key="1">
    <citation type="submission" date="2022-11" db="EMBL/GenBank/DDBJ databases">
        <title>Chromosome-level genome of Pogonophryne albipinna.</title>
        <authorList>
            <person name="Jo E."/>
        </authorList>
    </citation>
    <scope>NUCLEOTIDE SEQUENCE</scope>
    <source>
        <strain evidence="1">SGF0006</strain>
        <tissue evidence="1">Muscle</tissue>
    </source>
</reference>
<sequence length="147" mass="16498">SESTEVEHQQLFSISSQREALQESSRNLSMKQFSPQWLCWRAHQCDLALTLCSDMRPSCSNCRRQEPHMALWAGSYIFGADRKRKIWKTASGALGKDPQRMAVHGLAGAGLERRIQSASLSVCLTGLQDLNTQQHCLAKMRGQFNSS</sequence>
<dbReference type="Proteomes" id="UP001219934">
    <property type="component" value="Unassembled WGS sequence"/>
</dbReference>
<keyword evidence="2" id="KW-1185">Reference proteome</keyword>
<evidence type="ECO:0000313" key="2">
    <source>
        <dbReference type="Proteomes" id="UP001219934"/>
    </source>
</evidence>
<dbReference type="EMBL" id="JAPTMU010000016">
    <property type="protein sequence ID" value="KAJ4929692.1"/>
    <property type="molecule type" value="Genomic_DNA"/>
</dbReference>
<accession>A0AAD6AS86</accession>
<dbReference type="AlphaFoldDB" id="A0AAD6AS86"/>
<comment type="caution">
    <text evidence="1">The sequence shown here is derived from an EMBL/GenBank/DDBJ whole genome shotgun (WGS) entry which is preliminary data.</text>
</comment>
<organism evidence="1 2">
    <name type="scientific">Pogonophryne albipinna</name>
    <dbReference type="NCBI Taxonomy" id="1090488"/>
    <lineage>
        <taxon>Eukaryota</taxon>
        <taxon>Metazoa</taxon>
        <taxon>Chordata</taxon>
        <taxon>Craniata</taxon>
        <taxon>Vertebrata</taxon>
        <taxon>Euteleostomi</taxon>
        <taxon>Actinopterygii</taxon>
        <taxon>Neopterygii</taxon>
        <taxon>Teleostei</taxon>
        <taxon>Neoteleostei</taxon>
        <taxon>Acanthomorphata</taxon>
        <taxon>Eupercaria</taxon>
        <taxon>Perciformes</taxon>
        <taxon>Notothenioidei</taxon>
        <taxon>Pogonophryne</taxon>
    </lineage>
</organism>